<organism evidence="1 2">
    <name type="scientific">Melastoma candidum</name>
    <dbReference type="NCBI Taxonomy" id="119954"/>
    <lineage>
        <taxon>Eukaryota</taxon>
        <taxon>Viridiplantae</taxon>
        <taxon>Streptophyta</taxon>
        <taxon>Embryophyta</taxon>
        <taxon>Tracheophyta</taxon>
        <taxon>Spermatophyta</taxon>
        <taxon>Magnoliopsida</taxon>
        <taxon>eudicotyledons</taxon>
        <taxon>Gunneridae</taxon>
        <taxon>Pentapetalae</taxon>
        <taxon>rosids</taxon>
        <taxon>malvids</taxon>
        <taxon>Myrtales</taxon>
        <taxon>Melastomataceae</taxon>
        <taxon>Melastomatoideae</taxon>
        <taxon>Melastomateae</taxon>
        <taxon>Melastoma</taxon>
    </lineage>
</organism>
<evidence type="ECO:0000313" key="2">
    <source>
        <dbReference type="Proteomes" id="UP001057402"/>
    </source>
</evidence>
<comment type="caution">
    <text evidence="1">The sequence shown here is derived from an EMBL/GenBank/DDBJ whole genome shotgun (WGS) entry which is preliminary data.</text>
</comment>
<proteinExistence type="predicted"/>
<sequence length="946" mass="102621">MADRSREEEGAVAGALGAAEEGFGEEAGGKADGSRVAELGGVSGVVLADSRAGGATLNGVADVFPRDSGGDGDDGLLGNEREDLRLDEVDEKAGSDRKFEEEGSSEGVLTVGSCIVNDVVGGEVKFNKERGGVEMKARVEGSVGDRKVSYSDGAGVAASCTVEDHRLNADITSENMEGSLREEIIASNTIDAQKSNIEVASGNMEGGLSLTTSTATLGGGANSVDGKDVIWERNFFGNTSTDQLVHDNGQDYCVTHSAAEGTALAGVVPTLENMEVDEASAPSDYGLGDDDAMKIDKQFDGVKDLEMTLENGESEGDLKTESSRGVDEAVYQLPPDPEDMFAVCNLVWGKVRSHPWWPGQIFDPSDASEKAMKYHKKDSFLVAYFGDHTFAWNEASLLKPFRSYFSNAVKQGSSESFQNAVNCALEEVSRRVELGLACSCLSEDVLDEIKVQVVENAGIQLDSCTRASVDKSMHANTFKPVEFIRYLKGLALSASSGANRLELVIAKAQLLAIYRHKDFNQLPEFQSFGDLEEDNTEALDLKDSIQAEDAKDGMAASCQEGIDVPKGSAHRRKHNLKDVVYHRRKERSVFELMDEAMMYSEDDEFELDGTLLAKRRGGLKKSDESGSADERKSISSGKVASPLPKPSFKIGECISRVASQMTRPPSLKTQNEEAEHVEHDAEKVNTGIVVEDQSLEGLLSQLQSAAVSPLGRYSFSSSMTCLFSDFRNSVAVGLDLSVGRLGGKRKRSSQHAGGSSEAFEFEDMKDSHWTDRIIGNGLEDNADGVINGENQLYSSEQERPRRPGRRPYAKRRNKEVSDALPEKPVEYVDPNSPAELVLTFPEPRFIPSEVRLNKTFKRFGALNELQTELDRDGNRARVVFKKCRDAEVAYSSASKFNIFGSLAVNYQLNHVLSEPFASYYQPVPLPEAPADTNQDSSANASLAQVG</sequence>
<gene>
    <name evidence="1" type="ORF">MLD38_038105</name>
</gene>
<protein>
    <submittedName>
        <fullName evidence="1">Uncharacterized protein</fullName>
    </submittedName>
</protein>
<reference evidence="2" key="1">
    <citation type="journal article" date="2023" name="Front. Plant Sci.">
        <title>Chromosomal-level genome assembly of Melastoma candidum provides insights into trichome evolution.</title>
        <authorList>
            <person name="Zhong Y."/>
            <person name="Wu W."/>
            <person name="Sun C."/>
            <person name="Zou P."/>
            <person name="Liu Y."/>
            <person name="Dai S."/>
            <person name="Zhou R."/>
        </authorList>
    </citation>
    <scope>NUCLEOTIDE SEQUENCE [LARGE SCALE GENOMIC DNA]</scope>
</reference>
<dbReference type="Proteomes" id="UP001057402">
    <property type="component" value="Chromosome 12"/>
</dbReference>
<evidence type="ECO:0000313" key="1">
    <source>
        <dbReference type="EMBL" id="KAI4302349.1"/>
    </source>
</evidence>
<keyword evidence="2" id="KW-1185">Reference proteome</keyword>
<dbReference type="EMBL" id="CM042891">
    <property type="protein sequence ID" value="KAI4302349.1"/>
    <property type="molecule type" value="Genomic_DNA"/>
</dbReference>
<accession>A0ACB9KYK3</accession>
<name>A0ACB9KYK3_9MYRT</name>